<accession>A0AAP0L436</accession>
<evidence type="ECO:0000313" key="2">
    <source>
        <dbReference type="Proteomes" id="UP001420932"/>
    </source>
</evidence>
<proteinExistence type="predicted"/>
<evidence type="ECO:0000313" key="1">
    <source>
        <dbReference type="EMBL" id="KAK9162799.1"/>
    </source>
</evidence>
<keyword evidence="2" id="KW-1185">Reference proteome</keyword>
<protein>
    <submittedName>
        <fullName evidence="1">Uncharacterized protein</fullName>
    </submittedName>
</protein>
<dbReference type="Proteomes" id="UP001420932">
    <property type="component" value="Unassembled WGS sequence"/>
</dbReference>
<sequence length="52" mass="6049">MVHIYARGTSPPRNVYETKTFSICHFPFSNSPHFPTKTQVRIIGFHSKFNHS</sequence>
<gene>
    <name evidence="1" type="ORF">Syun_003701</name>
</gene>
<reference evidence="1 2" key="1">
    <citation type="submission" date="2024-01" db="EMBL/GenBank/DDBJ databases">
        <title>Genome assemblies of Stephania.</title>
        <authorList>
            <person name="Yang L."/>
        </authorList>
    </citation>
    <scope>NUCLEOTIDE SEQUENCE [LARGE SCALE GENOMIC DNA]</scope>
    <source>
        <strain evidence="1">YNDBR</strain>
        <tissue evidence="1">Leaf</tissue>
    </source>
</reference>
<name>A0AAP0L436_9MAGN</name>
<dbReference type="AlphaFoldDB" id="A0AAP0L436"/>
<organism evidence="1 2">
    <name type="scientific">Stephania yunnanensis</name>
    <dbReference type="NCBI Taxonomy" id="152371"/>
    <lineage>
        <taxon>Eukaryota</taxon>
        <taxon>Viridiplantae</taxon>
        <taxon>Streptophyta</taxon>
        <taxon>Embryophyta</taxon>
        <taxon>Tracheophyta</taxon>
        <taxon>Spermatophyta</taxon>
        <taxon>Magnoliopsida</taxon>
        <taxon>Ranunculales</taxon>
        <taxon>Menispermaceae</taxon>
        <taxon>Menispermoideae</taxon>
        <taxon>Cissampelideae</taxon>
        <taxon>Stephania</taxon>
    </lineage>
</organism>
<dbReference type="EMBL" id="JBBNAF010000002">
    <property type="protein sequence ID" value="KAK9162799.1"/>
    <property type="molecule type" value="Genomic_DNA"/>
</dbReference>
<comment type="caution">
    <text evidence="1">The sequence shown here is derived from an EMBL/GenBank/DDBJ whole genome shotgun (WGS) entry which is preliminary data.</text>
</comment>